<dbReference type="Proteomes" id="UP001159363">
    <property type="component" value="Chromosome 7"/>
</dbReference>
<evidence type="ECO:0000313" key="1">
    <source>
        <dbReference type="EMBL" id="KAJ8877986.1"/>
    </source>
</evidence>
<proteinExistence type="predicted"/>
<protein>
    <submittedName>
        <fullName evidence="1">Uncharacterized protein</fullName>
    </submittedName>
</protein>
<evidence type="ECO:0000313" key="2">
    <source>
        <dbReference type="Proteomes" id="UP001159363"/>
    </source>
</evidence>
<accession>A0ABQ9H1A2</accession>
<reference evidence="1 2" key="1">
    <citation type="submission" date="2023-02" db="EMBL/GenBank/DDBJ databases">
        <title>LHISI_Scaffold_Assembly.</title>
        <authorList>
            <person name="Stuart O.P."/>
            <person name="Cleave R."/>
            <person name="Magrath M.J.L."/>
            <person name="Mikheyev A.S."/>
        </authorList>
    </citation>
    <scope>NUCLEOTIDE SEQUENCE [LARGE SCALE GENOMIC DNA]</scope>
    <source>
        <strain evidence="1">Daus_M_001</strain>
        <tissue evidence="1">Leg muscle</tissue>
    </source>
</reference>
<sequence length="680" mass="76348">MLADSLREPLGTGLVSDWPPRATNDSIPVGTEHAFSRRYLANSQRKLGLWTEDIEVQHFHKYFSQKNTCPYTSVWLPCDEIASRRRLAADDSPYCGPVRPFSRRCRISWEFLFKVMLAKPLPVLYRLMLRRRTRLIAVDLRPIGNSGRAWLDNSPPTFANRVRLPTRSLQDFRMWELCRTIPLVGGFSRGSPIPALRFIPHLASPASALKISIPLHTGASAVCSLAVALHLAVIGFTKCFLASKSAIGSDAGRTGLLYFDPITKRRKNILEVEPQNGFRKAVSNREWSISPPELHPRALYRYIGDLTQVWAAGRRPQDRCILPRGRLPRSWLGRGKGGVVRITNKGWNRKQTREEVRLVEHKSFKGKRKGGMENNNLPHSVIRGVCVFASPRPDGRGGTTWDILVCPRGLCDLADSRTEKVPAPCEATRQTLELYRNFKIATCVTSIQIQHLYASCCSPFTATSAFSEATSRISLRLLQTKLTDPGELHQRSNVPHSCALSPDSILYKNHRPETWATNAQWLECWPSTNYNRVQSPTRSLQIFASGNRDGRCYLSAGFLGGIPFPRPYITALLHTQLASHSSALKIAFLLLISLKLLSQITAVVARRSGISQLSRIMLETTPLLHGKWRNVRFPGSARNELGRVIFSCAVPFRSKHARSAKVTRADPRKKAMLIRERSAG</sequence>
<organism evidence="1 2">
    <name type="scientific">Dryococelus australis</name>
    <dbReference type="NCBI Taxonomy" id="614101"/>
    <lineage>
        <taxon>Eukaryota</taxon>
        <taxon>Metazoa</taxon>
        <taxon>Ecdysozoa</taxon>
        <taxon>Arthropoda</taxon>
        <taxon>Hexapoda</taxon>
        <taxon>Insecta</taxon>
        <taxon>Pterygota</taxon>
        <taxon>Neoptera</taxon>
        <taxon>Polyneoptera</taxon>
        <taxon>Phasmatodea</taxon>
        <taxon>Verophasmatodea</taxon>
        <taxon>Anareolatae</taxon>
        <taxon>Phasmatidae</taxon>
        <taxon>Eurycanthinae</taxon>
        <taxon>Dryococelus</taxon>
    </lineage>
</organism>
<comment type="caution">
    <text evidence="1">The sequence shown here is derived from an EMBL/GenBank/DDBJ whole genome shotgun (WGS) entry which is preliminary data.</text>
</comment>
<dbReference type="EMBL" id="JARBHB010000008">
    <property type="protein sequence ID" value="KAJ8877986.1"/>
    <property type="molecule type" value="Genomic_DNA"/>
</dbReference>
<keyword evidence="2" id="KW-1185">Reference proteome</keyword>
<name>A0ABQ9H1A2_9NEOP</name>
<gene>
    <name evidence="1" type="ORF">PR048_022449</name>
</gene>